<dbReference type="InterPro" id="IPR008302">
    <property type="entry name" value="NamZ"/>
</dbReference>
<keyword evidence="5" id="KW-1185">Reference proteome</keyword>
<evidence type="ECO:0000256" key="1">
    <source>
        <dbReference type="SAM" id="SignalP"/>
    </source>
</evidence>
<dbReference type="Proteomes" id="UP000658258">
    <property type="component" value="Unassembled WGS sequence"/>
</dbReference>
<feature type="domain" description="Peptidoglycan beta-N-acetylmuramidase NamZ C-terminal" evidence="3">
    <location>
        <begin position="246"/>
        <end position="382"/>
    </location>
</feature>
<dbReference type="Pfam" id="PF07075">
    <property type="entry name" value="NamZ_N"/>
    <property type="match status" value="1"/>
</dbReference>
<evidence type="ECO:0000259" key="3">
    <source>
        <dbReference type="Pfam" id="PF20732"/>
    </source>
</evidence>
<dbReference type="Gene3D" id="3.90.1150.140">
    <property type="match status" value="1"/>
</dbReference>
<evidence type="ECO:0000313" key="4">
    <source>
        <dbReference type="EMBL" id="GHE59287.1"/>
    </source>
</evidence>
<proteinExistence type="predicted"/>
<organism evidence="4 5">
    <name type="scientific">Roseivirga thermotolerans</name>
    <dbReference type="NCBI Taxonomy" id="1758176"/>
    <lineage>
        <taxon>Bacteria</taxon>
        <taxon>Pseudomonadati</taxon>
        <taxon>Bacteroidota</taxon>
        <taxon>Cytophagia</taxon>
        <taxon>Cytophagales</taxon>
        <taxon>Roseivirgaceae</taxon>
        <taxon>Roseivirga</taxon>
    </lineage>
</organism>
<evidence type="ECO:0008006" key="6">
    <source>
        <dbReference type="Google" id="ProtNLM"/>
    </source>
</evidence>
<keyword evidence="1" id="KW-0732">Signal</keyword>
<name>A0ABQ3I6N3_9BACT</name>
<dbReference type="PANTHER" id="PTHR42915:SF1">
    <property type="entry name" value="PEPTIDOGLYCAN BETA-N-ACETYLMURAMIDASE NAMZ"/>
    <property type="match status" value="1"/>
</dbReference>
<evidence type="ECO:0000259" key="2">
    <source>
        <dbReference type="Pfam" id="PF07075"/>
    </source>
</evidence>
<gene>
    <name evidence="4" type="ORF">GCM10011340_12390</name>
</gene>
<dbReference type="EMBL" id="BNAG01000002">
    <property type="protein sequence ID" value="GHE59287.1"/>
    <property type="molecule type" value="Genomic_DNA"/>
</dbReference>
<dbReference type="InterPro" id="IPR048503">
    <property type="entry name" value="NamZ_C"/>
</dbReference>
<dbReference type="InterPro" id="IPR048502">
    <property type="entry name" value="NamZ_N"/>
</dbReference>
<comment type="caution">
    <text evidence="4">The sequence shown here is derived from an EMBL/GenBank/DDBJ whole genome shotgun (WGS) entry which is preliminary data.</text>
</comment>
<evidence type="ECO:0000313" key="5">
    <source>
        <dbReference type="Proteomes" id="UP000658258"/>
    </source>
</evidence>
<reference evidence="5" key="1">
    <citation type="journal article" date="2019" name="Int. J. Syst. Evol. Microbiol.">
        <title>The Global Catalogue of Microorganisms (GCM) 10K type strain sequencing project: providing services to taxonomists for standard genome sequencing and annotation.</title>
        <authorList>
            <consortium name="The Broad Institute Genomics Platform"/>
            <consortium name="The Broad Institute Genome Sequencing Center for Infectious Disease"/>
            <person name="Wu L."/>
            <person name="Ma J."/>
        </authorList>
    </citation>
    <scope>NUCLEOTIDE SEQUENCE [LARGE SCALE GENOMIC DNA]</scope>
    <source>
        <strain evidence="5">CGMCC 1.15111</strain>
    </source>
</reference>
<dbReference type="RefSeq" id="WP_189629362.1">
    <property type="nucleotide sequence ID" value="NZ_BNAG01000002.1"/>
</dbReference>
<dbReference type="Pfam" id="PF20732">
    <property type="entry name" value="NamZ_C"/>
    <property type="match status" value="1"/>
</dbReference>
<accession>A0ABQ3I6N3</accession>
<feature type="signal peptide" evidence="1">
    <location>
        <begin position="1"/>
        <end position="19"/>
    </location>
</feature>
<sequence length="386" mass="42899">MIRLFLSLLIFSCFACSQAQETQDLSLGAERMDAYLPLLEGKRVALVVNQTSTIGQTHLVDTLLSRGVNVVKVMAPEHGFRGEAPDGETIDNTKDPKTGLPIISIYGKTKKPSAEMLADVDVLIFDIQDVGVRFYTFISTMHYVMEAAAENGKKVLVLDRPNPNGMYVDGPVKDDDINSFVAMHPIPVVHGLTVGELAKMINGEGWLEGEVKADLTVVPMKGWDHTQTYSLPISPSPNLPTDNSIVLYPSLALFEGTVVSVGRGTDHPFEVIGHPDYTLGSYSFTPKPNAGSKYPPLEGKECFGQSFVGIEAPHEFTLKYLLLYHNELKDDTTFFRDYIDLLAGTKEFRKQVEAGLTEEQIRATWQPKLNAYKAIRKKYLMYPDFQ</sequence>
<dbReference type="Gene3D" id="3.40.50.12170">
    <property type="entry name" value="Uncharacterised protein PF07075, DUF1343"/>
    <property type="match status" value="1"/>
</dbReference>
<feature type="domain" description="Peptidoglycan beta-N-acetylmuramidase NamZ N-terminal" evidence="2">
    <location>
        <begin position="44"/>
        <end position="242"/>
    </location>
</feature>
<dbReference type="PIRSF" id="PIRSF016719">
    <property type="entry name" value="UCP016719"/>
    <property type="match status" value="1"/>
</dbReference>
<protein>
    <recommendedName>
        <fullName evidence="6">DUF1343 domain-containing protein</fullName>
    </recommendedName>
</protein>
<feature type="chain" id="PRO_5045747713" description="DUF1343 domain-containing protein" evidence="1">
    <location>
        <begin position="20"/>
        <end position="386"/>
    </location>
</feature>
<dbReference type="PANTHER" id="PTHR42915">
    <property type="entry name" value="HYPOTHETICAL 460 KDA PROTEIN IN FEUA-SIGW INTERGENIC REGION [PRECURSOR]"/>
    <property type="match status" value="1"/>
</dbReference>